<keyword evidence="2" id="KW-1185">Reference proteome</keyword>
<reference evidence="1" key="1">
    <citation type="submission" date="2021-06" db="EMBL/GenBank/DDBJ databases">
        <authorList>
            <person name="Kallberg Y."/>
            <person name="Tangrot J."/>
            <person name="Rosling A."/>
        </authorList>
    </citation>
    <scope>NUCLEOTIDE SEQUENCE</scope>
    <source>
        <strain evidence="1">FL966</strain>
    </source>
</reference>
<protein>
    <submittedName>
        <fullName evidence="1">23210_t:CDS:1</fullName>
    </submittedName>
</protein>
<evidence type="ECO:0000313" key="1">
    <source>
        <dbReference type="EMBL" id="CAG8470849.1"/>
    </source>
</evidence>
<comment type="caution">
    <text evidence="1">The sequence shown here is derived from an EMBL/GenBank/DDBJ whole genome shotgun (WGS) entry which is preliminary data.</text>
</comment>
<dbReference type="AlphaFoldDB" id="A0A9N8W4L7"/>
<name>A0A9N8W4L7_9GLOM</name>
<gene>
    <name evidence="1" type="ORF">CPELLU_LOCUS1064</name>
</gene>
<accession>A0A9N8W4L7</accession>
<sequence>MLSVGALQYNHKFETSVKGFDKLLAMNLNEFESEKKAIIDIDEYGLGMCNVIQQEFSLLNNWK</sequence>
<organism evidence="1 2">
    <name type="scientific">Cetraspora pellucida</name>
    <dbReference type="NCBI Taxonomy" id="1433469"/>
    <lineage>
        <taxon>Eukaryota</taxon>
        <taxon>Fungi</taxon>
        <taxon>Fungi incertae sedis</taxon>
        <taxon>Mucoromycota</taxon>
        <taxon>Glomeromycotina</taxon>
        <taxon>Glomeromycetes</taxon>
        <taxon>Diversisporales</taxon>
        <taxon>Gigasporaceae</taxon>
        <taxon>Cetraspora</taxon>
    </lineage>
</organism>
<evidence type="ECO:0000313" key="2">
    <source>
        <dbReference type="Proteomes" id="UP000789759"/>
    </source>
</evidence>
<dbReference type="Proteomes" id="UP000789759">
    <property type="component" value="Unassembled WGS sequence"/>
</dbReference>
<proteinExistence type="predicted"/>
<dbReference type="EMBL" id="CAJVQA010000366">
    <property type="protein sequence ID" value="CAG8470849.1"/>
    <property type="molecule type" value="Genomic_DNA"/>
</dbReference>